<dbReference type="GO" id="GO:0016787">
    <property type="term" value="F:hydrolase activity"/>
    <property type="evidence" value="ECO:0007669"/>
    <property type="project" value="UniProtKB-KW"/>
</dbReference>
<sequence>MAAPLLVHRLNRQALRRDRIIRDRTNPLDIYDDNDLFKRFRFPRLELLNVVGEFADELEYEFGRKGSLPPAIQIMIALRFYASGSFQEIIGDIFRVSKATVCRVVHRVSAAIAATMNHHVKFDQQAGANVTKAKLFAMSMFPVIIGCIDCTHVKIMSPSEYENVYVNRKGYHSINVQLICDADLKILNAVVKMPGSAHDARILRESAVFDAFEEADPPPLTGHLLGDGGYMCRPWLLTPYINPRGRVQQNYNYAHSSTRATIERCNGVLKRRWHSGLLV</sequence>
<organism evidence="9 10">
    <name type="scientific">Littorina saxatilis</name>
    <dbReference type="NCBI Taxonomy" id="31220"/>
    <lineage>
        <taxon>Eukaryota</taxon>
        <taxon>Metazoa</taxon>
        <taxon>Spiralia</taxon>
        <taxon>Lophotrochozoa</taxon>
        <taxon>Mollusca</taxon>
        <taxon>Gastropoda</taxon>
        <taxon>Caenogastropoda</taxon>
        <taxon>Littorinimorpha</taxon>
        <taxon>Littorinoidea</taxon>
        <taxon>Littorinidae</taxon>
        <taxon>Littorina</taxon>
    </lineage>
</organism>
<comment type="cofactor">
    <cofactor evidence="1">
        <name>a divalent metal cation</name>
        <dbReference type="ChEBI" id="CHEBI:60240"/>
    </cofactor>
</comment>
<keyword evidence="4" id="KW-0540">Nuclease</keyword>
<dbReference type="GO" id="GO:0005634">
    <property type="term" value="C:nucleus"/>
    <property type="evidence" value="ECO:0007669"/>
    <property type="project" value="UniProtKB-SubCell"/>
</dbReference>
<evidence type="ECO:0000256" key="6">
    <source>
        <dbReference type="ARBA" id="ARBA00022801"/>
    </source>
</evidence>
<evidence type="ECO:0000256" key="1">
    <source>
        <dbReference type="ARBA" id="ARBA00001968"/>
    </source>
</evidence>
<keyword evidence="5" id="KW-0479">Metal-binding</keyword>
<evidence type="ECO:0000259" key="8">
    <source>
        <dbReference type="Pfam" id="PF13359"/>
    </source>
</evidence>
<accession>A0AAN9BMN5</accession>
<evidence type="ECO:0000256" key="5">
    <source>
        <dbReference type="ARBA" id="ARBA00022723"/>
    </source>
</evidence>
<dbReference type="GO" id="GO:0046872">
    <property type="term" value="F:metal ion binding"/>
    <property type="evidence" value="ECO:0007669"/>
    <property type="project" value="UniProtKB-KW"/>
</dbReference>
<protein>
    <recommendedName>
        <fullName evidence="8">DDE Tnp4 domain-containing protein</fullName>
    </recommendedName>
</protein>
<evidence type="ECO:0000256" key="3">
    <source>
        <dbReference type="ARBA" id="ARBA00006958"/>
    </source>
</evidence>
<dbReference type="PANTHER" id="PTHR22930">
    <property type="match status" value="1"/>
</dbReference>
<dbReference type="EMBL" id="JBAMIC010000007">
    <property type="protein sequence ID" value="KAK7106165.1"/>
    <property type="molecule type" value="Genomic_DNA"/>
</dbReference>
<evidence type="ECO:0000256" key="2">
    <source>
        <dbReference type="ARBA" id="ARBA00004123"/>
    </source>
</evidence>
<name>A0AAN9BMN5_9CAEN</name>
<keyword evidence="7" id="KW-0539">Nucleus</keyword>
<comment type="caution">
    <text evidence="9">The sequence shown here is derived from an EMBL/GenBank/DDBJ whole genome shotgun (WGS) entry which is preliminary data.</text>
</comment>
<dbReference type="Pfam" id="PF13359">
    <property type="entry name" value="DDE_Tnp_4"/>
    <property type="match status" value="1"/>
</dbReference>
<evidence type="ECO:0000256" key="4">
    <source>
        <dbReference type="ARBA" id="ARBA00022722"/>
    </source>
</evidence>
<dbReference type="AlphaFoldDB" id="A0AAN9BMN5"/>
<proteinExistence type="inferred from homology"/>
<evidence type="ECO:0000256" key="7">
    <source>
        <dbReference type="ARBA" id="ARBA00023242"/>
    </source>
</evidence>
<dbReference type="PANTHER" id="PTHR22930:SF289">
    <property type="entry name" value="DDE TNP4 DOMAIN-CONTAINING PROTEIN-RELATED"/>
    <property type="match status" value="1"/>
</dbReference>
<keyword evidence="10" id="KW-1185">Reference proteome</keyword>
<dbReference type="InterPro" id="IPR045249">
    <property type="entry name" value="HARBI1-like"/>
</dbReference>
<dbReference type="InterPro" id="IPR027806">
    <property type="entry name" value="HARBI1_dom"/>
</dbReference>
<evidence type="ECO:0000313" key="10">
    <source>
        <dbReference type="Proteomes" id="UP001374579"/>
    </source>
</evidence>
<keyword evidence="6" id="KW-0378">Hydrolase</keyword>
<reference evidence="9 10" key="1">
    <citation type="submission" date="2024-02" db="EMBL/GenBank/DDBJ databases">
        <title>Chromosome-scale genome assembly of the rough periwinkle Littorina saxatilis.</title>
        <authorList>
            <person name="De Jode A."/>
            <person name="Faria R."/>
            <person name="Formenti G."/>
            <person name="Sims Y."/>
            <person name="Smith T.P."/>
            <person name="Tracey A."/>
            <person name="Wood J.M.D."/>
            <person name="Zagrodzka Z.B."/>
            <person name="Johannesson K."/>
            <person name="Butlin R.K."/>
            <person name="Leder E.H."/>
        </authorList>
    </citation>
    <scope>NUCLEOTIDE SEQUENCE [LARGE SCALE GENOMIC DNA]</scope>
    <source>
        <strain evidence="9">Snail1</strain>
        <tissue evidence="9">Muscle</tissue>
    </source>
</reference>
<dbReference type="GO" id="GO:0004518">
    <property type="term" value="F:nuclease activity"/>
    <property type="evidence" value="ECO:0007669"/>
    <property type="project" value="UniProtKB-KW"/>
</dbReference>
<comment type="subcellular location">
    <subcellularLocation>
        <location evidence="2">Nucleus</location>
    </subcellularLocation>
</comment>
<feature type="domain" description="DDE Tnp4" evidence="8">
    <location>
        <begin position="148"/>
        <end position="274"/>
    </location>
</feature>
<dbReference type="Proteomes" id="UP001374579">
    <property type="component" value="Unassembled WGS sequence"/>
</dbReference>
<comment type="similarity">
    <text evidence="3">Belongs to the HARBI1 family.</text>
</comment>
<evidence type="ECO:0000313" key="9">
    <source>
        <dbReference type="EMBL" id="KAK7106165.1"/>
    </source>
</evidence>
<gene>
    <name evidence="9" type="ORF">V1264_017453</name>
</gene>